<reference evidence="2" key="1">
    <citation type="submission" date="2021-03" db="EMBL/GenBank/DDBJ databases">
        <title>Assistant Professor.</title>
        <authorList>
            <person name="Huq M.A."/>
        </authorList>
    </citation>
    <scope>NUCLEOTIDE SEQUENCE [LARGE SCALE GENOMIC DNA]</scope>
    <source>
        <strain evidence="2">MAH-28</strain>
    </source>
</reference>
<accession>A0ABS3YAD6</accession>
<protein>
    <submittedName>
        <fullName evidence="1">Uncharacterized protein</fullName>
    </submittedName>
</protein>
<dbReference type="EMBL" id="JAGHKP010000001">
    <property type="protein sequence ID" value="MBO9151641.1"/>
    <property type="molecule type" value="Genomic_DNA"/>
</dbReference>
<sequence length="74" mass="8120">MVISGELVHMRMDSGMFRIKIYGDSAVITSKGTSAGTWKGMPFSFFEWSTSMPESRRALGLRAHDDHAGKPGLS</sequence>
<keyword evidence="2" id="KW-1185">Reference proteome</keyword>
<dbReference type="Proteomes" id="UP000679126">
    <property type="component" value="Unassembled WGS sequence"/>
</dbReference>
<name>A0ABS3YAD6_9BACT</name>
<evidence type="ECO:0000313" key="1">
    <source>
        <dbReference type="EMBL" id="MBO9151641.1"/>
    </source>
</evidence>
<organism evidence="1 2">
    <name type="scientific">Chitinophaga chungangae</name>
    <dbReference type="NCBI Taxonomy" id="2821488"/>
    <lineage>
        <taxon>Bacteria</taxon>
        <taxon>Pseudomonadati</taxon>
        <taxon>Bacteroidota</taxon>
        <taxon>Chitinophagia</taxon>
        <taxon>Chitinophagales</taxon>
        <taxon>Chitinophagaceae</taxon>
        <taxon>Chitinophaga</taxon>
    </lineage>
</organism>
<dbReference type="RefSeq" id="WP_209144036.1">
    <property type="nucleotide sequence ID" value="NZ_JAGHKP010000001.1"/>
</dbReference>
<comment type="caution">
    <text evidence="1">The sequence shown here is derived from an EMBL/GenBank/DDBJ whole genome shotgun (WGS) entry which is preliminary data.</text>
</comment>
<proteinExistence type="predicted"/>
<gene>
    <name evidence="1" type="ORF">J7I43_05445</name>
</gene>
<evidence type="ECO:0000313" key="2">
    <source>
        <dbReference type="Proteomes" id="UP000679126"/>
    </source>
</evidence>